<sequence>MHTCPPPIEELSKWLREYPSTKGNYGHLLLEQRCDCKQELLDELRQYFESAHLDAREYFHAVIGIDLHPDVDDDANHALYPKCLPESARRGLFGEVMAGLITESYTFVGQHKWLVPVFLFRYHADAEKYLFDLARNEKRTRAVFGRLGSDFIGISLGRDGSVVRFIAGEAKWRSNLKDSVIEELLLGKWTTKGEKRVRLGGIWHNLNTDTQIPHGVRQLQRLLQECDPNGYSAAILSMDKALLLRDPVPIPRTDLVLIVGNVDSKREKGLPFITWENAPNEYVAGNDLQVVEVFLSEGERLIDSIYDNLWTEGDNNASA</sequence>
<keyword evidence="1" id="KW-0808">Transferase</keyword>
<proteinExistence type="predicted"/>
<comment type="caution">
    <text evidence="1">The sequence shown here is derived from an EMBL/GenBank/DDBJ whole genome shotgun (WGS) entry which is preliminary data.</text>
</comment>
<organism evidence="1 2">
    <name type="scientific">Heliobacterium chlorum</name>
    <dbReference type="NCBI Taxonomy" id="2698"/>
    <lineage>
        <taxon>Bacteria</taxon>
        <taxon>Bacillati</taxon>
        <taxon>Bacillota</taxon>
        <taxon>Clostridia</taxon>
        <taxon>Eubacteriales</taxon>
        <taxon>Heliobacteriaceae</taxon>
        <taxon>Heliobacterium</taxon>
    </lineage>
</organism>
<dbReference type="EMBL" id="JACVHF010000005">
    <property type="protein sequence ID" value="MBC9784309.1"/>
    <property type="molecule type" value="Genomic_DNA"/>
</dbReference>
<name>A0ABR7T0J0_HELCL</name>
<protein>
    <submittedName>
        <fullName evidence="1">Aminotransferase</fullName>
    </submittedName>
</protein>
<keyword evidence="2" id="KW-1185">Reference proteome</keyword>
<dbReference type="RefSeq" id="WP_188039425.1">
    <property type="nucleotide sequence ID" value="NZ_JACVHF010000005.1"/>
</dbReference>
<evidence type="ECO:0000313" key="1">
    <source>
        <dbReference type="EMBL" id="MBC9784309.1"/>
    </source>
</evidence>
<evidence type="ECO:0000313" key="2">
    <source>
        <dbReference type="Proteomes" id="UP000617402"/>
    </source>
</evidence>
<reference evidence="1 2" key="1">
    <citation type="submission" date="2020-07" db="EMBL/GenBank/DDBJ databases">
        <title>Draft whole-genome sequence of Heliobacterium chlorum DSM 3682, type strain.</title>
        <authorList>
            <person name="Kyndt J.A."/>
            <person name="Meyer T.E."/>
            <person name="Imhoff J.F."/>
        </authorList>
    </citation>
    <scope>NUCLEOTIDE SEQUENCE [LARGE SCALE GENOMIC DNA]</scope>
    <source>
        <strain evidence="1 2">DSM 3682</strain>
    </source>
</reference>
<dbReference type="Proteomes" id="UP000617402">
    <property type="component" value="Unassembled WGS sequence"/>
</dbReference>
<gene>
    <name evidence="1" type="ORF">H1S01_07265</name>
</gene>
<dbReference type="GO" id="GO:0008483">
    <property type="term" value="F:transaminase activity"/>
    <property type="evidence" value="ECO:0007669"/>
    <property type="project" value="UniProtKB-KW"/>
</dbReference>
<accession>A0ABR7T0J0</accession>
<keyword evidence="1" id="KW-0032">Aminotransferase</keyword>